<accession>A0ABX2Y5T3</accession>
<dbReference type="RefSeq" id="WP_068626631.1">
    <property type="nucleotide sequence ID" value="NZ_MAQA01000040.1"/>
</dbReference>
<evidence type="ECO:0000313" key="2">
    <source>
        <dbReference type="Proteomes" id="UP000093412"/>
    </source>
</evidence>
<proteinExistence type="predicted"/>
<organism evidence="1 2">
    <name type="scientific">Oerskovia enterophila</name>
    <dbReference type="NCBI Taxonomy" id="43678"/>
    <lineage>
        <taxon>Bacteria</taxon>
        <taxon>Bacillati</taxon>
        <taxon>Actinomycetota</taxon>
        <taxon>Actinomycetes</taxon>
        <taxon>Micrococcales</taxon>
        <taxon>Cellulomonadaceae</taxon>
        <taxon>Oerskovia</taxon>
    </lineage>
</organism>
<reference evidence="1 2" key="1">
    <citation type="submission" date="2016-06" db="EMBL/GenBank/DDBJ databases">
        <title>Genome sequence of Oerskovia enterophila DSM 43852.</title>
        <authorList>
            <person name="Poehlein A."/>
            <person name="Jag V."/>
            <person name="Bengelsdorf F.R."/>
            <person name="Daniel R."/>
            <person name="Duerre P."/>
        </authorList>
    </citation>
    <scope>NUCLEOTIDE SEQUENCE [LARGE SCALE GENOMIC DNA]</scope>
    <source>
        <strain evidence="1 2">DSM 43852</strain>
    </source>
</reference>
<protein>
    <submittedName>
        <fullName evidence="1">Uncharacterized protein</fullName>
    </submittedName>
</protein>
<comment type="caution">
    <text evidence="1">The sequence shown here is derived from an EMBL/GenBank/DDBJ whole genome shotgun (WGS) entry which is preliminary data.</text>
</comment>
<gene>
    <name evidence="1" type="ORF">OERS_30190</name>
</gene>
<evidence type="ECO:0000313" key="1">
    <source>
        <dbReference type="EMBL" id="OCI30281.1"/>
    </source>
</evidence>
<name>A0ABX2Y5T3_9CELL</name>
<sequence length="93" mass="10589">MRCAECKKRTERLVRVAKFGGGSYNRPGRWYDRSICEGCLDDGLRFADTEIERIWREPNRFAGMSVSSLRRAKATLLARQRPNEPADGASRAP</sequence>
<dbReference type="EMBL" id="MAQA01000040">
    <property type="protein sequence ID" value="OCI30281.1"/>
    <property type="molecule type" value="Genomic_DNA"/>
</dbReference>
<dbReference type="Proteomes" id="UP000093412">
    <property type="component" value="Unassembled WGS sequence"/>
</dbReference>
<keyword evidence="2" id="KW-1185">Reference proteome</keyword>